<proteinExistence type="predicted"/>
<dbReference type="EMBL" id="JANPWB010000003">
    <property type="protein sequence ID" value="KAJ1203753.1"/>
    <property type="molecule type" value="Genomic_DNA"/>
</dbReference>
<comment type="caution">
    <text evidence="1">The sequence shown here is derived from an EMBL/GenBank/DDBJ whole genome shotgun (WGS) entry which is preliminary data.</text>
</comment>
<accession>A0AAV7VTT7</accession>
<organism evidence="1 2">
    <name type="scientific">Pleurodeles waltl</name>
    <name type="common">Iberian ribbed newt</name>
    <dbReference type="NCBI Taxonomy" id="8319"/>
    <lineage>
        <taxon>Eukaryota</taxon>
        <taxon>Metazoa</taxon>
        <taxon>Chordata</taxon>
        <taxon>Craniata</taxon>
        <taxon>Vertebrata</taxon>
        <taxon>Euteleostomi</taxon>
        <taxon>Amphibia</taxon>
        <taxon>Batrachia</taxon>
        <taxon>Caudata</taxon>
        <taxon>Salamandroidea</taxon>
        <taxon>Salamandridae</taxon>
        <taxon>Pleurodelinae</taxon>
        <taxon>Pleurodeles</taxon>
    </lineage>
</organism>
<reference evidence="1" key="1">
    <citation type="journal article" date="2022" name="bioRxiv">
        <title>Sequencing and chromosome-scale assembly of the giantPleurodeles waltlgenome.</title>
        <authorList>
            <person name="Brown T."/>
            <person name="Elewa A."/>
            <person name="Iarovenko S."/>
            <person name="Subramanian E."/>
            <person name="Araus A.J."/>
            <person name="Petzold A."/>
            <person name="Susuki M."/>
            <person name="Suzuki K.-i.T."/>
            <person name="Hayashi T."/>
            <person name="Toyoda A."/>
            <person name="Oliveira C."/>
            <person name="Osipova E."/>
            <person name="Leigh N.D."/>
            <person name="Simon A."/>
            <person name="Yun M.H."/>
        </authorList>
    </citation>
    <scope>NUCLEOTIDE SEQUENCE</scope>
    <source>
        <strain evidence="1">20211129_DDA</strain>
        <tissue evidence="1">Liver</tissue>
    </source>
</reference>
<dbReference type="Proteomes" id="UP001066276">
    <property type="component" value="Chromosome 2_1"/>
</dbReference>
<keyword evidence="2" id="KW-1185">Reference proteome</keyword>
<sequence>MTAQGCRQLIKAQHRSGNWLEDRRGVWWTPLGCWALGGGLSRAAVPGEIRRRLCRGQGGAGPGEDTWCSDAFTCGPIQRSGSDLGVVLWQAVVGGTARLVRPRGFGAGTAATRGLLRMCGGALRCSLQCKERRGGRIRGPAERCRTNRVCHRSPPYWWGGDGVSSWAVAQANSGVRKVVTDWRGKLWSGSRRHLADALGSEAHGPLHAQILRLLGFYSLSIQAVGSCAAKRVSLQNCCSKSRGGSCILAA</sequence>
<evidence type="ECO:0000313" key="1">
    <source>
        <dbReference type="EMBL" id="KAJ1203753.1"/>
    </source>
</evidence>
<dbReference type="AlphaFoldDB" id="A0AAV7VTT7"/>
<protein>
    <submittedName>
        <fullName evidence="1">Uncharacterized protein</fullName>
    </submittedName>
</protein>
<gene>
    <name evidence="1" type="ORF">NDU88_007534</name>
</gene>
<name>A0AAV7VTT7_PLEWA</name>
<evidence type="ECO:0000313" key="2">
    <source>
        <dbReference type="Proteomes" id="UP001066276"/>
    </source>
</evidence>